<comment type="caution">
    <text evidence="1">The sequence shown here is derived from an EMBL/GenBank/DDBJ whole genome shotgun (WGS) entry which is preliminary data.</text>
</comment>
<keyword evidence="2" id="KW-1185">Reference proteome</keyword>
<proteinExistence type="predicted"/>
<gene>
    <name evidence="1" type="ORF">X943_003247</name>
</gene>
<evidence type="ECO:0000313" key="2">
    <source>
        <dbReference type="Proteomes" id="UP001195914"/>
    </source>
</evidence>
<name>A0AAD9GDF8_BABDI</name>
<organism evidence="1 2">
    <name type="scientific">Babesia divergens</name>
    <dbReference type="NCBI Taxonomy" id="32595"/>
    <lineage>
        <taxon>Eukaryota</taxon>
        <taxon>Sar</taxon>
        <taxon>Alveolata</taxon>
        <taxon>Apicomplexa</taxon>
        <taxon>Aconoidasida</taxon>
        <taxon>Piroplasmida</taxon>
        <taxon>Babesiidae</taxon>
        <taxon>Babesia</taxon>
    </lineage>
</organism>
<accession>A0AAD9GDF8</accession>
<reference evidence="1" key="1">
    <citation type="journal article" date="2014" name="Nucleic Acids Res.">
        <title>The evolutionary dynamics of variant antigen genes in Babesia reveal a history of genomic innovation underlying host-parasite interaction.</title>
        <authorList>
            <person name="Jackson A.P."/>
            <person name="Otto T.D."/>
            <person name="Darby A."/>
            <person name="Ramaprasad A."/>
            <person name="Xia D."/>
            <person name="Echaide I.E."/>
            <person name="Farber M."/>
            <person name="Gahlot S."/>
            <person name="Gamble J."/>
            <person name="Gupta D."/>
            <person name="Gupta Y."/>
            <person name="Jackson L."/>
            <person name="Malandrin L."/>
            <person name="Malas T.B."/>
            <person name="Moussa E."/>
            <person name="Nair M."/>
            <person name="Reid A.J."/>
            <person name="Sanders M."/>
            <person name="Sharma J."/>
            <person name="Tracey A."/>
            <person name="Quail M.A."/>
            <person name="Weir W."/>
            <person name="Wastling J.M."/>
            <person name="Hall N."/>
            <person name="Willadsen P."/>
            <person name="Lingelbach K."/>
            <person name="Shiels B."/>
            <person name="Tait A."/>
            <person name="Berriman M."/>
            <person name="Allred D.R."/>
            <person name="Pain A."/>
        </authorList>
    </citation>
    <scope>NUCLEOTIDE SEQUENCE</scope>
    <source>
        <strain evidence="1">1802A</strain>
    </source>
</reference>
<dbReference type="EMBL" id="JAHBMH010000044">
    <property type="protein sequence ID" value="KAK1936404.1"/>
    <property type="molecule type" value="Genomic_DNA"/>
</dbReference>
<evidence type="ECO:0000313" key="1">
    <source>
        <dbReference type="EMBL" id="KAK1936404.1"/>
    </source>
</evidence>
<reference evidence="1" key="2">
    <citation type="submission" date="2021-05" db="EMBL/GenBank/DDBJ databases">
        <authorList>
            <person name="Pain A."/>
        </authorList>
    </citation>
    <scope>NUCLEOTIDE SEQUENCE</scope>
    <source>
        <strain evidence="1">1802A</strain>
    </source>
</reference>
<dbReference type="Proteomes" id="UP001195914">
    <property type="component" value="Unassembled WGS sequence"/>
</dbReference>
<protein>
    <submittedName>
        <fullName evidence="1">Uncharacterized protein</fullName>
    </submittedName>
</protein>
<dbReference type="AlphaFoldDB" id="A0AAD9GDF8"/>
<sequence length="65" mass="7435">MNLFYDELYDTGSVLYADIPNLKHLGKHKVEARLFGKNGWICLQQTYDLVMKDLSIDPVMEQTGG</sequence>